<evidence type="ECO:0000313" key="9">
    <source>
        <dbReference type="Proteomes" id="UP000178529"/>
    </source>
</evidence>
<evidence type="ECO:0000256" key="5">
    <source>
        <dbReference type="HAMAP-Rule" id="MF_00402"/>
    </source>
</evidence>
<dbReference type="PANTHER" id="PTHR15680">
    <property type="entry name" value="RIBOSOMAL PROTEIN L19"/>
    <property type="match status" value="1"/>
</dbReference>
<accession>A0A1G2R8M2</accession>
<comment type="similarity">
    <text evidence="1 5 6">Belongs to the bacterial ribosomal protein bL19 family.</text>
</comment>
<keyword evidence="2 5" id="KW-0689">Ribosomal protein</keyword>
<dbReference type="Gene3D" id="2.30.30.790">
    <property type="match status" value="1"/>
</dbReference>
<dbReference type="NCBIfam" id="TIGR01024">
    <property type="entry name" value="rplS_bact"/>
    <property type="match status" value="1"/>
</dbReference>
<evidence type="ECO:0000313" key="8">
    <source>
        <dbReference type="EMBL" id="OHA69235.1"/>
    </source>
</evidence>
<dbReference type="InterPro" id="IPR001857">
    <property type="entry name" value="Ribosomal_bL19"/>
</dbReference>
<evidence type="ECO:0000256" key="6">
    <source>
        <dbReference type="RuleBase" id="RU000559"/>
    </source>
</evidence>
<proteinExistence type="inferred from homology"/>
<dbReference type="GO" id="GO:0003735">
    <property type="term" value="F:structural constituent of ribosome"/>
    <property type="evidence" value="ECO:0007669"/>
    <property type="project" value="InterPro"/>
</dbReference>
<feature type="region of interest" description="Disordered" evidence="7">
    <location>
        <begin position="112"/>
        <end position="157"/>
    </location>
</feature>
<evidence type="ECO:0000256" key="1">
    <source>
        <dbReference type="ARBA" id="ARBA00005781"/>
    </source>
</evidence>
<evidence type="ECO:0000256" key="4">
    <source>
        <dbReference type="ARBA" id="ARBA00035171"/>
    </source>
</evidence>
<evidence type="ECO:0000256" key="2">
    <source>
        <dbReference type="ARBA" id="ARBA00022980"/>
    </source>
</evidence>
<dbReference type="PROSITE" id="PS01015">
    <property type="entry name" value="RIBOSOMAL_L19"/>
    <property type="match status" value="1"/>
</dbReference>
<dbReference type="InterPro" id="IPR018257">
    <property type="entry name" value="Ribosomal_bL19_CS"/>
</dbReference>
<dbReference type="EMBL" id="MHTY01000002">
    <property type="protein sequence ID" value="OHA69235.1"/>
    <property type="molecule type" value="Genomic_DNA"/>
</dbReference>
<keyword evidence="3 5" id="KW-0687">Ribonucleoprotein</keyword>
<comment type="caution">
    <text evidence="8">The sequence shown here is derived from an EMBL/GenBank/DDBJ whole genome shotgun (WGS) entry which is preliminary data.</text>
</comment>
<gene>
    <name evidence="5" type="primary">rplS</name>
    <name evidence="8" type="ORF">A3J68_01120</name>
</gene>
<dbReference type="InterPro" id="IPR038657">
    <property type="entry name" value="Ribosomal_bL19_sf"/>
</dbReference>
<evidence type="ECO:0000256" key="3">
    <source>
        <dbReference type="ARBA" id="ARBA00023274"/>
    </source>
</evidence>
<dbReference type="PRINTS" id="PR00061">
    <property type="entry name" value="RIBOSOMALL19"/>
</dbReference>
<organism evidence="8 9">
    <name type="scientific">Candidatus Wildermuthbacteria bacterium RIFCSPHIGHO2_02_FULL_48_16</name>
    <dbReference type="NCBI Taxonomy" id="1802453"/>
    <lineage>
        <taxon>Bacteria</taxon>
        <taxon>Candidatus Wildermuthiibacteriota</taxon>
    </lineage>
</organism>
<dbReference type="Proteomes" id="UP000178529">
    <property type="component" value="Unassembled WGS sequence"/>
</dbReference>
<protein>
    <recommendedName>
        <fullName evidence="4 5">Large ribosomal subunit protein bL19</fullName>
    </recommendedName>
</protein>
<feature type="compositionally biased region" description="Basic and acidic residues" evidence="7">
    <location>
        <begin position="112"/>
        <end position="142"/>
    </location>
</feature>
<sequence>MQTKIETFNASLLKTDIPDIRSGDTVQVHQRIKEGDKERIQVFEGLVLARKHGRGVNATITVRKVSQGVGIERIFPIHSPMIAKIEIVKRSKVRKAKLYYLRTAKGKKAKLKAKEFNLEKPEEPAPVMEETKPEETTPKEQPQEQPAPAEEQKPAGA</sequence>
<dbReference type="Pfam" id="PF01245">
    <property type="entry name" value="Ribosomal_L19"/>
    <property type="match status" value="1"/>
</dbReference>
<dbReference type="HAMAP" id="MF_00402">
    <property type="entry name" value="Ribosomal_bL19"/>
    <property type="match status" value="1"/>
</dbReference>
<name>A0A1G2R8M2_9BACT</name>
<reference evidence="8 9" key="1">
    <citation type="journal article" date="2016" name="Nat. Commun.">
        <title>Thousands of microbial genomes shed light on interconnected biogeochemical processes in an aquifer system.</title>
        <authorList>
            <person name="Anantharaman K."/>
            <person name="Brown C.T."/>
            <person name="Hug L.A."/>
            <person name="Sharon I."/>
            <person name="Castelle C.J."/>
            <person name="Probst A.J."/>
            <person name="Thomas B.C."/>
            <person name="Singh A."/>
            <person name="Wilkins M.J."/>
            <person name="Karaoz U."/>
            <person name="Brodie E.L."/>
            <person name="Williams K.H."/>
            <person name="Hubbard S.S."/>
            <person name="Banfield J.F."/>
        </authorList>
    </citation>
    <scope>NUCLEOTIDE SEQUENCE [LARGE SCALE GENOMIC DNA]</scope>
</reference>
<dbReference type="GO" id="GO:0006412">
    <property type="term" value="P:translation"/>
    <property type="evidence" value="ECO:0007669"/>
    <property type="project" value="UniProtKB-UniRule"/>
</dbReference>
<dbReference type="SUPFAM" id="SSF50104">
    <property type="entry name" value="Translation proteins SH3-like domain"/>
    <property type="match status" value="1"/>
</dbReference>
<dbReference type="PANTHER" id="PTHR15680:SF9">
    <property type="entry name" value="LARGE RIBOSOMAL SUBUNIT PROTEIN BL19M"/>
    <property type="match status" value="1"/>
</dbReference>
<dbReference type="AlphaFoldDB" id="A0A1G2R8M2"/>
<dbReference type="GO" id="GO:0022625">
    <property type="term" value="C:cytosolic large ribosomal subunit"/>
    <property type="evidence" value="ECO:0007669"/>
    <property type="project" value="TreeGrafter"/>
</dbReference>
<dbReference type="InterPro" id="IPR008991">
    <property type="entry name" value="Translation_prot_SH3-like_sf"/>
</dbReference>
<comment type="function">
    <text evidence="5 6">This protein is located at the 30S-50S ribosomal subunit interface and may play a role in the structure and function of the aminoacyl-tRNA binding site.</text>
</comment>
<evidence type="ECO:0000256" key="7">
    <source>
        <dbReference type="SAM" id="MobiDB-lite"/>
    </source>
</evidence>